<feature type="coiled-coil region" evidence="1">
    <location>
        <begin position="391"/>
        <end position="428"/>
    </location>
</feature>
<dbReference type="Proteomes" id="UP000016922">
    <property type="component" value="Unassembled WGS sequence"/>
</dbReference>
<name>S3CZ88_GLAL2</name>
<dbReference type="STRING" id="1116229.S3CZ88"/>
<dbReference type="OrthoDB" id="3918393at2759"/>
<proteinExistence type="predicted"/>
<feature type="region of interest" description="Disordered" evidence="2">
    <location>
        <begin position="1"/>
        <end position="23"/>
    </location>
</feature>
<feature type="region of interest" description="Disordered" evidence="2">
    <location>
        <begin position="51"/>
        <end position="167"/>
    </location>
</feature>
<dbReference type="GeneID" id="19471384"/>
<accession>S3CZ88</accession>
<dbReference type="OMA" id="AMETHCT"/>
<evidence type="ECO:0000256" key="1">
    <source>
        <dbReference type="SAM" id="Coils"/>
    </source>
</evidence>
<dbReference type="AlphaFoldDB" id="S3CZ88"/>
<reference evidence="3 4" key="1">
    <citation type="journal article" date="2013" name="BMC Genomics">
        <title>Genomics-driven discovery of the pneumocandin biosynthetic gene cluster in the fungus Glarea lozoyensis.</title>
        <authorList>
            <person name="Chen L."/>
            <person name="Yue Q."/>
            <person name="Zhang X."/>
            <person name="Xiang M."/>
            <person name="Wang C."/>
            <person name="Li S."/>
            <person name="Che Y."/>
            <person name="Ortiz-Lopez F.J."/>
            <person name="Bills G.F."/>
            <person name="Liu X."/>
            <person name="An Z."/>
        </authorList>
    </citation>
    <scope>NUCLEOTIDE SEQUENCE [LARGE SCALE GENOMIC DNA]</scope>
    <source>
        <strain evidence="4">ATCC 20868 / MF5171</strain>
    </source>
</reference>
<feature type="compositionally biased region" description="Basic and acidic residues" evidence="2">
    <location>
        <begin position="51"/>
        <end position="68"/>
    </location>
</feature>
<dbReference type="RefSeq" id="XP_008081316.1">
    <property type="nucleotide sequence ID" value="XM_008083125.1"/>
</dbReference>
<evidence type="ECO:0008006" key="5">
    <source>
        <dbReference type="Google" id="ProtNLM"/>
    </source>
</evidence>
<gene>
    <name evidence="3" type="ORF">GLAREA_12343</name>
</gene>
<feature type="compositionally biased region" description="Polar residues" evidence="2">
    <location>
        <begin position="152"/>
        <end position="167"/>
    </location>
</feature>
<evidence type="ECO:0000313" key="3">
    <source>
        <dbReference type="EMBL" id="EPE31587.1"/>
    </source>
</evidence>
<dbReference type="HOGENOM" id="CLU_044609_0_0_1"/>
<dbReference type="EMBL" id="KE145361">
    <property type="protein sequence ID" value="EPE31587.1"/>
    <property type="molecule type" value="Genomic_DNA"/>
</dbReference>
<feature type="coiled-coil region" evidence="1">
    <location>
        <begin position="236"/>
        <end position="319"/>
    </location>
</feature>
<keyword evidence="4" id="KW-1185">Reference proteome</keyword>
<organism evidence="3 4">
    <name type="scientific">Glarea lozoyensis (strain ATCC 20868 / MF5171)</name>
    <dbReference type="NCBI Taxonomy" id="1116229"/>
    <lineage>
        <taxon>Eukaryota</taxon>
        <taxon>Fungi</taxon>
        <taxon>Dikarya</taxon>
        <taxon>Ascomycota</taxon>
        <taxon>Pezizomycotina</taxon>
        <taxon>Leotiomycetes</taxon>
        <taxon>Helotiales</taxon>
        <taxon>Helotiaceae</taxon>
        <taxon>Glarea</taxon>
    </lineage>
</organism>
<keyword evidence="1" id="KW-0175">Coiled coil</keyword>
<evidence type="ECO:0000313" key="4">
    <source>
        <dbReference type="Proteomes" id="UP000016922"/>
    </source>
</evidence>
<dbReference type="eggNOG" id="ENOG502S77X">
    <property type="taxonomic scope" value="Eukaryota"/>
</dbReference>
<evidence type="ECO:0000256" key="2">
    <source>
        <dbReference type="SAM" id="MobiDB-lite"/>
    </source>
</evidence>
<sequence>MPSPSYLPSRERGSNIAVPVSSASSLRRSVTLNAIAAYIPQDPLSRISWKSKDKKTLTDNEREVRSREITTSTADVPPRALSTIAPNTMHASSTSSSPSREHNTPKSNTATIRSVAAEPATLESPSNGVGKRTISRSENSAMPHAMRPPPLTSSHSGPPLSWQNSNSIGVSKGLVRTISTEYGLNTKYNGNGLHVSDGPIGLSSSTTSPTLSSGNSTPEFNAAIGRANVGKSGRVIEKLSGERDMLRRDLKLAQLNTDECRKATRMAEERMDAQASEYEARLHEASINKSLLERKLRQVEELKTQIDGEREKAQRARQMGEYWKKQHDDNEDSCREKVQMAEEKAKHKERMVATMTNHWKDRGAEVDRTVSRLGKEIKCLVDDRRNDDVQIQRLNNLCEQQSEQLKKLAGEKAAIQQQFEDYKKLQEESLAKIKADATAMETHCTEVTKMATDTLGELRWTLAVKRDLRSEPPEQT</sequence>
<protein>
    <recommendedName>
        <fullName evidence="5">SWI5-dependent HO expression protein 3</fullName>
    </recommendedName>
</protein>
<dbReference type="KEGG" id="glz:GLAREA_12343"/>